<feature type="region of interest" description="Disordered" evidence="1">
    <location>
        <begin position="305"/>
        <end position="328"/>
    </location>
</feature>
<comment type="caution">
    <text evidence="2">The sequence shown here is derived from an EMBL/GenBank/DDBJ whole genome shotgun (WGS) entry which is preliminary data.</text>
</comment>
<reference evidence="2 3" key="1">
    <citation type="journal article" date="2011" name="Front. Microbiol.">
        <title>Two Strains of Crocosphaera watsonii with Highly Conserved Genomes are Distinguished by Strain-Specific Features.</title>
        <authorList>
            <person name="Bench S.R."/>
            <person name="Ilikchyan I.N."/>
            <person name="Tripp H.J."/>
            <person name="Zehr J.P."/>
        </authorList>
    </citation>
    <scope>NUCLEOTIDE SEQUENCE [LARGE SCALE GENOMIC DNA]</scope>
    <source>
        <strain evidence="2 3">WH 0003</strain>
    </source>
</reference>
<organism evidence="2 3">
    <name type="scientific">Crocosphaera watsonii WH 0003</name>
    <dbReference type="NCBI Taxonomy" id="423471"/>
    <lineage>
        <taxon>Bacteria</taxon>
        <taxon>Bacillati</taxon>
        <taxon>Cyanobacteriota</taxon>
        <taxon>Cyanophyceae</taxon>
        <taxon>Oscillatoriophycideae</taxon>
        <taxon>Chroococcales</taxon>
        <taxon>Aphanothecaceae</taxon>
        <taxon>Crocosphaera</taxon>
    </lineage>
</organism>
<dbReference type="RefSeq" id="WP_007310656.1">
    <property type="nucleotide sequence ID" value="NZ_AESD01000363.1"/>
</dbReference>
<feature type="region of interest" description="Disordered" evidence="1">
    <location>
        <begin position="559"/>
        <end position="590"/>
    </location>
</feature>
<dbReference type="Proteomes" id="UP000003477">
    <property type="component" value="Unassembled WGS sequence"/>
</dbReference>
<name>G5J4K9_CROWT</name>
<evidence type="ECO:0000313" key="2">
    <source>
        <dbReference type="EMBL" id="EHJ12867.1"/>
    </source>
</evidence>
<dbReference type="PATRIC" id="fig|423471.3.peg.2283"/>
<sequence length="590" mass="67212">MVAPLAFIGFLAPIVVSVIIDELLNPDRLADSDLDSVYPDRPKPIRPNDPPSNPNDRYKPRPVERPVIWFPPERPYDPERDPEVPPVELPPRRLPIEGNDQSEIQTELGDVFTIQEWIEEREFGKLLHNPFRNDPLIIRQGFNVDADVQFQNAVYAGNQKYQQWLRARLDPEYRKSDEYISSYSFWDGAAWVMPQRLRGLQGDLSVVFGVHALQRLGEVMSVQSKNCLFGVIDNIPNGWTVQAAAFPETEVLSRRLENLEIQGDQPLQELLGVTEFPVTVPKDLTKLPTFEEFLEAGAEDRLLDQDSFNSSDSERLNKESASLTPEEIEERLSDNYRKEHYTTINNLTEFISWQMRQLDGLLGAYPINIEVEDNDLTTEGNQPLSITIPNIAEGLAELIGNMVTQETVTNSMLDMQIRLLMEVASNKKMAAITNLAVDSIVDYLGFKISKEETELEFSFNPAANLETDGEVDFSEFLKPGKVEIAYDDYDDDTTLEIKLQELIETARIVKAKSTRKVDLNNLAALKTLFTSALNMVENSGDAELKSKFDKWLEEFEDGFTDRPDIRDPSRPWGRDRSQRPRINKLENNGS</sequence>
<evidence type="ECO:0000313" key="3">
    <source>
        <dbReference type="Proteomes" id="UP000003477"/>
    </source>
</evidence>
<feature type="compositionally biased region" description="Basic and acidic residues" evidence="1">
    <location>
        <begin position="559"/>
        <end position="578"/>
    </location>
</feature>
<gene>
    <name evidence="2" type="ORF">CWATWH0003_2429</name>
</gene>
<dbReference type="GeneID" id="88766104"/>
<feature type="compositionally biased region" description="Basic and acidic residues" evidence="1">
    <location>
        <begin position="74"/>
        <end position="83"/>
    </location>
</feature>
<feature type="region of interest" description="Disordered" evidence="1">
    <location>
        <begin position="31"/>
        <end position="97"/>
    </location>
</feature>
<protein>
    <submittedName>
        <fullName evidence="2">Uncharacterized protein</fullName>
    </submittedName>
</protein>
<accession>G5J4K9</accession>
<evidence type="ECO:0000256" key="1">
    <source>
        <dbReference type="SAM" id="MobiDB-lite"/>
    </source>
</evidence>
<dbReference type="EMBL" id="AESD01000363">
    <property type="protein sequence ID" value="EHJ12867.1"/>
    <property type="molecule type" value="Genomic_DNA"/>
</dbReference>
<proteinExistence type="predicted"/>
<dbReference type="AlphaFoldDB" id="G5J4K9"/>